<evidence type="ECO:0000313" key="8">
    <source>
        <dbReference type="Proteomes" id="UP000824193"/>
    </source>
</evidence>
<evidence type="ECO:0000256" key="3">
    <source>
        <dbReference type="ARBA" id="ARBA00022695"/>
    </source>
</evidence>
<evidence type="ECO:0000256" key="4">
    <source>
        <dbReference type="ARBA" id="ARBA00022763"/>
    </source>
</evidence>
<dbReference type="InterPro" id="IPR050116">
    <property type="entry name" value="DNA_polymerase-Y"/>
</dbReference>
<evidence type="ECO:0000259" key="6">
    <source>
        <dbReference type="PROSITE" id="PS50173"/>
    </source>
</evidence>
<dbReference type="InterPro" id="IPR043502">
    <property type="entry name" value="DNA/RNA_pol_sf"/>
</dbReference>
<dbReference type="GO" id="GO:0003684">
    <property type="term" value="F:damaged DNA binding"/>
    <property type="evidence" value="ECO:0007669"/>
    <property type="project" value="InterPro"/>
</dbReference>
<evidence type="ECO:0000256" key="2">
    <source>
        <dbReference type="ARBA" id="ARBA00022457"/>
    </source>
</evidence>
<dbReference type="SUPFAM" id="SSF56672">
    <property type="entry name" value="DNA/RNA polymerases"/>
    <property type="match status" value="1"/>
</dbReference>
<name>A0A9D2AE96_9FIRM</name>
<dbReference type="InterPro" id="IPR017961">
    <property type="entry name" value="DNA_pol_Y-fam_little_finger"/>
</dbReference>
<dbReference type="GO" id="GO:0003887">
    <property type="term" value="F:DNA-directed DNA polymerase activity"/>
    <property type="evidence" value="ECO:0007669"/>
    <property type="project" value="UniProtKB-KW"/>
</dbReference>
<dbReference type="GO" id="GO:0032259">
    <property type="term" value="P:methylation"/>
    <property type="evidence" value="ECO:0007669"/>
    <property type="project" value="UniProtKB-KW"/>
</dbReference>
<evidence type="ECO:0000256" key="5">
    <source>
        <dbReference type="ARBA" id="ARBA00022932"/>
    </source>
</evidence>
<dbReference type="GO" id="GO:0006281">
    <property type="term" value="P:DNA repair"/>
    <property type="evidence" value="ECO:0007669"/>
    <property type="project" value="InterPro"/>
</dbReference>
<evidence type="ECO:0000256" key="1">
    <source>
        <dbReference type="ARBA" id="ARBA00010945"/>
    </source>
</evidence>
<reference evidence="7" key="1">
    <citation type="journal article" date="2021" name="PeerJ">
        <title>Extensive microbial diversity within the chicken gut microbiome revealed by metagenomics and culture.</title>
        <authorList>
            <person name="Gilroy R."/>
            <person name="Ravi A."/>
            <person name="Getino M."/>
            <person name="Pursley I."/>
            <person name="Horton D.L."/>
            <person name="Alikhan N.F."/>
            <person name="Baker D."/>
            <person name="Gharbi K."/>
            <person name="Hall N."/>
            <person name="Watson M."/>
            <person name="Adriaenssens E.M."/>
            <person name="Foster-Nyarko E."/>
            <person name="Jarju S."/>
            <person name="Secka A."/>
            <person name="Antonio M."/>
            <person name="Oren A."/>
            <person name="Chaudhuri R.R."/>
            <person name="La Ragione R."/>
            <person name="Hildebrand F."/>
            <person name="Pallen M.J."/>
        </authorList>
    </citation>
    <scope>NUCLEOTIDE SEQUENCE</scope>
    <source>
        <strain evidence="7">2239</strain>
    </source>
</reference>
<keyword evidence="3" id="KW-0548">Nucleotidyltransferase</keyword>
<dbReference type="Gene3D" id="3.30.70.270">
    <property type="match status" value="1"/>
</dbReference>
<keyword evidence="7" id="KW-0489">Methyltransferase</keyword>
<dbReference type="InterPro" id="IPR001126">
    <property type="entry name" value="UmuC"/>
</dbReference>
<protein>
    <submittedName>
        <fullName evidence="7">DNA methylase</fullName>
    </submittedName>
</protein>
<dbReference type="Proteomes" id="UP000824193">
    <property type="component" value="Unassembled WGS sequence"/>
</dbReference>
<comment type="caution">
    <text evidence="7">The sequence shown here is derived from an EMBL/GenBank/DDBJ whole genome shotgun (WGS) entry which is preliminary data.</text>
</comment>
<evidence type="ECO:0000313" key="7">
    <source>
        <dbReference type="EMBL" id="HIX06593.1"/>
    </source>
</evidence>
<feature type="domain" description="UmuC" evidence="6">
    <location>
        <begin position="6"/>
        <end position="234"/>
    </location>
</feature>
<sequence length="502" mass="54982">MDERTYLAIDLKSFYASVECVERGLDPMTTHLVVADEARTDKTICLAVSPALKAYGVPGRARLFEARQAVSEANRRRRAKAPGGVFSGKSWNETALAADPGLEMDILVAPPRMAHYIEVSAKVYQVYLRFAAPADIHVYSIDEVFIDATHYLKSAGVSAESFARQAVRQVLEATGITATAGIGPNLYLAKVAMDIEAKHCPPDENGVRVARLDERSFRQKYWDHRPLTDFWRVGRGIARRLEENGLATMGDVARLSLSDAGQETLFRLFGVNAELLIDHAWGWESCTMADIKAYKPADHSVGSGQVLQEPYPFEKAALAVREMADALALDLVAHGLVTDRLVLAVGYDIENLSGAPGTAYRGPVVTDHYGRRVPKPVHATARLEKPTSSARELVAAAQALMEQAADPALLVRRLNLTAARVLTEEEAEAAPVCRQLDLFHDWGAEAAREKEAAARRAREKKMQTAMLDIKKKYGKNAILKGMDLEDGATGRLRNGQIGGHKA</sequence>
<dbReference type="Gene3D" id="3.40.1170.60">
    <property type="match status" value="1"/>
</dbReference>
<reference evidence="7" key="2">
    <citation type="submission" date="2021-04" db="EMBL/GenBank/DDBJ databases">
        <authorList>
            <person name="Gilroy R."/>
        </authorList>
    </citation>
    <scope>NUCLEOTIDE SEQUENCE</scope>
    <source>
        <strain evidence="7">2239</strain>
    </source>
</reference>
<dbReference type="GO" id="GO:0042276">
    <property type="term" value="P:error-prone translesion synthesis"/>
    <property type="evidence" value="ECO:0007669"/>
    <property type="project" value="TreeGrafter"/>
</dbReference>
<dbReference type="EMBL" id="DXFW01000038">
    <property type="protein sequence ID" value="HIX06593.1"/>
    <property type="molecule type" value="Genomic_DNA"/>
</dbReference>
<dbReference type="GO" id="GO:0009432">
    <property type="term" value="P:SOS response"/>
    <property type="evidence" value="ECO:0007669"/>
    <property type="project" value="TreeGrafter"/>
</dbReference>
<accession>A0A9D2AE96</accession>
<dbReference type="GO" id="GO:0008168">
    <property type="term" value="F:methyltransferase activity"/>
    <property type="evidence" value="ECO:0007669"/>
    <property type="project" value="UniProtKB-KW"/>
</dbReference>
<dbReference type="PROSITE" id="PS50173">
    <property type="entry name" value="UMUC"/>
    <property type="match status" value="1"/>
</dbReference>
<keyword evidence="4" id="KW-0227">DNA damage</keyword>
<keyword evidence="5" id="KW-0808">Transferase</keyword>
<keyword evidence="2" id="KW-0515">Mutator protein</keyword>
<comment type="similarity">
    <text evidence="1">Belongs to the DNA polymerase type-Y family.</text>
</comment>
<dbReference type="GO" id="GO:0005829">
    <property type="term" value="C:cytosol"/>
    <property type="evidence" value="ECO:0007669"/>
    <property type="project" value="TreeGrafter"/>
</dbReference>
<organism evidence="7 8">
    <name type="scientific">Candidatus Allofournierella pullicola</name>
    <dbReference type="NCBI Taxonomy" id="2838596"/>
    <lineage>
        <taxon>Bacteria</taxon>
        <taxon>Bacillati</taxon>
        <taxon>Bacillota</taxon>
        <taxon>Clostridia</taxon>
        <taxon>Eubacteriales</taxon>
        <taxon>Oscillospiraceae</taxon>
        <taxon>Allofournierella</taxon>
    </lineage>
</organism>
<dbReference type="PANTHER" id="PTHR11076">
    <property type="entry name" value="DNA REPAIR POLYMERASE UMUC / TRANSFERASE FAMILY MEMBER"/>
    <property type="match status" value="1"/>
</dbReference>
<dbReference type="InterPro" id="IPR043128">
    <property type="entry name" value="Rev_trsase/Diguanyl_cyclase"/>
</dbReference>
<dbReference type="PANTHER" id="PTHR11076:SF35">
    <property type="entry name" value="DNA REPAIR PROTEIN HOMOLOG YOBH"/>
    <property type="match status" value="1"/>
</dbReference>
<dbReference type="AlphaFoldDB" id="A0A9D2AE96"/>
<gene>
    <name evidence="7" type="ORF">H9865_10950</name>
</gene>
<dbReference type="Pfam" id="PF11799">
    <property type="entry name" value="IMS_C"/>
    <property type="match status" value="1"/>
</dbReference>
<dbReference type="Gene3D" id="1.10.150.20">
    <property type="entry name" value="5' to 3' exonuclease, C-terminal subdomain"/>
    <property type="match status" value="1"/>
</dbReference>
<keyword evidence="5" id="KW-0239">DNA-directed DNA polymerase</keyword>
<proteinExistence type="inferred from homology"/>
<dbReference type="Pfam" id="PF00817">
    <property type="entry name" value="IMS"/>
    <property type="match status" value="1"/>
</dbReference>